<reference evidence="4 5" key="1">
    <citation type="submission" date="2017-08" db="EMBL/GenBank/DDBJ databases">
        <title>Infants hospitalized years apart are colonized by the same room-sourced microbial strains.</title>
        <authorList>
            <person name="Brooks B."/>
            <person name="Olm M.R."/>
            <person name="Firek B.A."/>
            <person name="Baker R."/>
            <person name="Thomas B.C."/>
            <person name="Morowitz M.J."/>
            <person name="Banfield J.F."/>
        </authorList>
    </citation>
    <scope>NUCLEOTIDE SEQUENCE [LARGE SCALE GENOMIC DNA]</scope>
    <source>
        <strain evidence="4">S2_003_000_R2_11</strain>
    </source>
</reference>
<keyword evidence="3" id="KW-0231">Viral genome packaging</keyword>
<evidence type="ECO:0000256" key="2">
    <source>
        <dbReference type="ARBA" id="ARBA00022612"/>
    </source>
</evidence>
<dbReference type="AlphaFoldDB" id="A0A2W5SDD2"/>
<evidence type="ECO:0000256" key="3">
    <source>
        <dbReference type="ARBA" id="ARBA00023219"/>
    </source>
</evidence>
<protein>
    <recommendedName>
        <fullName evidence="6">Bacteriophage head to tail connecting protein</fullName>
    </recommendedName>
</protein>
<organism evidence="4 5">
    <name type="scientific">Cereibacter sphaeroides</name>
    <name type="common">Rhodobacter sphaeroides</name>
    <dbReference type="NCBI Taxonomy" id="1063"/>
    <lineage>
        <taxon>Bacteria</taxon>
        <taxon>Pseudomonadati</taxon>
        <taxon>Pseudomonadota</taxon>
        <taxon>Alphaproteobacteria</taxon>
        <taxon>Rhodobacterales</taxon>
        <taxon>Paracoccaceae</taxon>
        <taxon>Cereibacter</taxon>
    </lineage>
</organism>
<accession>A0A2W5SDD2</accession>
<sequence>MSSMQPVLTKHPAFVEAERRWGEMKSDRVHFEADWEGIARMMRPQRGGFSLDDPTSRQMEKPLSSAPIFAQSNFAAGLYGTLTNPANVWFGLKTNDSDLNAWQPARLWLDQVRDRLLASFMPAVSPFYSAASEVFGDLSAFGNGAQYDEVVPEERKILDVTVSLGEICYDIDGFGRVSEVVRRFHLKPAAALHMFGKRGNLPPKMAELAEKGDQTKFVFYHHVFRNADWRQGMLGVRGKRWVSRYSCELEGALVREAGYDEMPFFAPRWEVESGQIYGTGPGFIALASTRAHHQMDAATIRAAQRAADPTILAPDRGDWPLNGRIRPGNVVYGAVDTQGRAMLRPLEITGSVNLTLQEKQAKMEEIKDAFHYTLMNLAGRTGMTATEVMAITEERQRLWAPHQGRVQEEYLAPKIQRRFSLLWRAGQLPPPPPEMAGVDLQVDYQSAAAVAQKSAQGVAAVRILEDIAPLMQVKPEMLDRIDPDGLLEVLMDARGAPARMFRSREEAAAIADQRAQQQNAMMAMQAAQVGAGAIKDMAGAQAALQPPTEGGNAQ</sequence>
<dbReference type="EMBL" id="QFQS01000001">
    <property type="protein sequence ID" value="PZQ99926.1"/>
    <property type="molecule type" value="Genomic_DNA"/>
</dbReference>
<evidence type="ECO:0000313" key="4">
    <source>
        <dbReference type="EMBL" id="PZQ99926.1"/>
    </source>
</evidence>
<evidence type="ECO:0008006" key="6">
    <source>
        <dbReference type="Google" id="ProtNLM"/>
    </source>
</evidence>
<dbReference type="InterPro" id="IPR020991">
    <property type="entry name" value="Connector_podovirus"/>
</dbReference>
<comment type="subcellular location">
    <subcellularLocation>
        <location evidence="1">Virion</location>
    </subcellularLocation>
</comment>
<keyword evidence="2" id="KW-1188">Viral release from host cell</keyword>
<comment type="caution">
    <text evidence="4">The sequence shown here is derived from an EMBL/GenBank/DDBJ whole genome shotgun (WGS) entry which is preliminary data.</text>
</comment>
<dbReference type="Proteomes" id="UP000248975">
    <property type="component" value="Unassembled WGS sequence"/>
</dbReference>
<proteinExistence type="predicted"/>
<evidence type="ECO:0000256" key="1">
    <source>
        <dbReference type="ARBA" id="ARBA00004328"/>
    </source>
</evidence>
<name>A0A2W5SDD2_CERSP</name>
<dbReference type="Pfam" id="PF12236">
    <property type="entry name" value="Head-tail_con"/>
    <property type="match status" value="1"/>
</dbReference>
<evidence type="ECO:0000313" key="5">
    <source>
        <dbReference type="Proteomes" id="UP000248975"/>
    </source>
</evidence>
<gene>
    <name evidence="4" type="ORF">DI533_04660</name>
</gene>